<sequence>MRFPKIFTATILLSSVLFSCKKSFLERSPETVISDAQYWKTSNDLKLYANSFYNNFPAYTGFGTIGIYGEDADQGSDNMVYISYNTRMNGESVVPATSDTWSTASWGNLRNINYLLANYSKVKEPWSNVKTYVGEARFFRAYWYFNMLRNYGDLPWVSQVLDPSSKEVYNKRLPRNVIADSIIADLDSAIAYLPAKGTAQASRVFREYAQALQARIALYEGTWEKYQAGTPFGVSGATPDKYLQKAVEASAAVMASGVFTLDNVGKNYGYWSLFNQVDYSGSKEVIFWRQYNITTGPSHNWHRYTNTGAGRGLTKSLVDDYLCADGQPISVSSLYKGDDSLQLVVTGRDPRLAQTMYVNDGNHIVTSNQPNGAANLLFQVPTFDAASENRPATGYQVYKGHNTDYMQQYAAELGTTGLILMRYAEVLLINAEAKAELGVLTQGDVDLTINKLRDRVGMPKLNIGAIVTDPKWIFPQLSAVMNEIRRERRVELACEGFRRDDIYRWGAAQRLIVGWKPKGAKLKQWQGRVSASLLSGYPVDANGYIEPYQKVGALSNGYKFNVNRDYLLPVPLGELQVPGNTMTQNPGWN</sequence>
<gene>
    <name evidence="8" type="ORF">SAMN05444266_106224</name>
</gene>
<dbReference type="Pfam" id="PF07980">
    <property type="entry name" value="SusD_RagB"/>
    <property type="match status" value="1"/>
</dbReference>
<dbReference type="Proteomes" id="UP000184420">
    <property type="component" value="Unassembled WGS sequence"/>
</dbReference>
<feature type="domain" description="RagB/SusD" evidence="6">
    <location>
        <begin position="277"/>
        <end position="588"/>
    </location>
</feature>
<dbReference type="STRING" id="1419482.SAMN05444266_106224"/>
<keyword evidence="9" id="KW-1185">Reference proteome</keyword>
<dbReference type="InterPro" id="IPR033985">
    <property type="entry name" value="SusD-like_N"/>
</dbReference>
<evidence type="ECO:0000256" key="4">
    <source>
        <dbReference type="ARBA" id="ARBA00023136"/>
    </source>
</evidence>
<dbReference type="OrthoDB" id="5694214at2"/>
<dbReference type="RefSeq" id="WP_073083260.1">
    <property type="nucleotide sequence ID" value="NZ_FRBL01000006.1"/>
</dbReference>
<dbReference type="AlphaFoldDB" id="A0A1M7FP92"/>
<keyword evidence="5" id="KW-0998">Cell outer membrane</keyword>
<evidence type="ECO:0000256" key="2">
    <source>
        <dbReference type="ARBA" id="ARBA00006275"/>
    </source>
</evidence>
<evidence type="ECO:0000259" key="6">
    <source>
        <dbReference type="Pfam" id="PF07980"/>
    </source>
</evidence>
<evidence type="ECO:0000259" key="7">
    <source>
        <dbReference type="Pfam" id="PF14322"/>
    </source>
</evidence>
<proteinExistence type="inferred from homology"/>
<keyword evidence="3" id="KW-0732">Signal</keyword>
<accession>A0A1M7FP92</accession>
<dbReference type="Gene3D" id="1.25.40.390">
    <property type="match status" value="1"/>
</dbReference>
<dbReference type="GO" id="GO:0009279">
    <property type="term" value="C:cell outer membrane"/>
    <property type="evidence" value="ECO:0007669"/>
    <property type="project" value="UniProtKB-SubCell"/>
</dbReference>
<protein>
    <submittedName>
        <fullName evidence="8">Starch-binding associating with outer membrane</fullName>
    </submittedName>
</protein>
<dbReference type="SUPFAM" id="SSF48452">
    <property type="entry name" value="TPR-like"/>
    <property type="match status" value="1"/>
</dbReference>
<dbReference type="InterPro" id="IPR011990">
    <property type="entry name" value="TPR-like_helical_dom_sf"/>
</dbReference>
<name>A0A1M7FP92_9BACT</name>
<evidence type="ECO:0000313" key="8">
    <source>
        <dbReference type="EMBL" id="SHM05911.1"/>
    </source>
</evidence>
<feature type="domain" description="SusD-like N-terminal" evidence="7">
    <location>
        <begin position="103"/>
        <end position="218"/>
    </location>
</feature>
<organism evidence="8 9">
    <name type="scientific">Chitinophaga jiangningensis</name>
    <dbReference type="NCBI Taxonomy" id="1419482"/>
    <lineage>
        <taxon>Bacteria</taxon>
        <taxon>Pseudomonadati</taxon>
        <taxon>Bacteroidota</taxon>
        <taxon>Chitinophagia</taxon>
        <taxon>Chitinophagales</taxon>
        <taxon>Chitinophagaceae</taxon>
        <taxon>Chitinophaga</taxon>
    </lineage>
</organism>
<evidence type="ECO:0000256" key="5">
    <source>
        <dbReference type="ARBA" id="ARBA00023237"/>
    </source>
</evidence>
<dbReference type="EMBL" id="FRBL01000006">
    <property type="protein sequence ID" value="SHM05911.1"/>
    <property type="molecule type" value="Genomic_DNA"/>
</dbReference>
<dbReference type="PROSITE" id="PS51257">
    <property type="entry name" value="PROKAR_LIPOPROTEIN"/>
    <property type="match status" value="1"/>
</dbReference>
<reference evidence="8 9" key="1">
    <citation type="submission" date="2016-11" db="EMBL/GenBank/DDBJ databases">
        <authorList>
            <person name="Jaros S."/>
            <person name="Januszkiewicz K."/>
            <person name="Wedrychowicz H."/>
        </authorList>
    </citation>
    <scope>NUCLEOTIDE SEQUENCE [LARGE SCALE GENOMIC DNA]</scope>
    <source>
        <strain evidence="8 9">DSM 27406</strain>
    </source>
</reference>
<comment type="similarity">
    <text evidence="2">Belongs to the SusD family.</text>
</comment>
<dbReference type="Pfam" id="PF14322">
    <property type="entry name" value="SusD-like_3"/>
    <property type="match status" value="1"/>
</dbReference>
<evidence type="ECO:0000313" key="9">
    <source>
        <dbReference type="Proteomes" id="UP000184420"/>
    </source>
</evidence>
<evidence type="ECO:0000256" key="1">
    <source>
        <dbReference type="ARBA" id="ARBA00004442"/>
    </source>
</evidence>
<comment type="subcellular location">
    <subcellularLocation>
        <location evidence="1">Cell outer membrane</location>
    </subcellularLocation>
</comment>
<keyword evidence="4" id="KW-0472">Membrane</keyword>
<dbReference type="InterPro" id="IPR012944">
    <property type="entry name" value="SusD_RagB_dom"/>
</dbReference>
<evidence type="ECO:0000256" key="3">
    <source>
        <dbReference type="ARBA" id="ARBA00022729"/>
    </source>
</evidence>